<gene>
    <name evidence="1" type="ORF">GCM10022202_11850</name>
</gene>
<dbReference type="RefSeq" id="WP_221855227.1">
    <property type="nucleotide sequence ID" value="NZ_BAAAYV010000005.1"/>
</dbReference>
<evidence type="ECO:0000313" key="2">
    <source>
        <dbReference type="Proteomes" id="UP001410795"/>
    </source>
</evidence>
<keyword evidence="2" id="KW-1185">Reference proteome</keyword>
<dbReference type="Gene3D" id="3.90.1200.10">
    <property type="match status" value="1"/>
</dbReference>
<accession>A0ABP7BAX8</accession>
<dbReference type="InterPro" id="IPR011009">
    <property type="entry name" value="Kinase-like_dom_sf"/>
</dbReference>
<evidence type="ECO:0008006" key="3">
    <source>
        <dbReference type="Google" id="ProtNLM"/>
    </source>
</evidence>
<protein>
    <recommendedName>
        <fullName evidence="3">Aminoglycoside phosphotransferase domain-containing protein</fullName>
    </recommendedName>
</protein>
<sequence>MRLPRTVTWHGESWRVARAWPARGTDAPVPVELRRGDLVRGAHWGPGEGLQALPEGVDPRLPGLTAALRRGRLVSHRPGRRAVVRVGAPADGAGGTARSYEKVVRPGRAAALVEAHRRGAVFADAFVVGEARLLSDDTVSFAALPGASVHELGRTADDGEWHRLWATWADAWPAAVASAPVGDWPRHEVSDECTVLETWAGHAASATDGRLTADALQATARRIGDRLRALPRVRAVVSHRDLHDQQLLWDADRGLALIDLDTSALADPALDLGNLAAHADLARAQGRWTPERAATAGEAIAQTADAIEVSPERLDAWRTAARFRVACVHSLRPDGRAVAEHELRTLVAEHTRDGG</sequence>
<evidence type="ECO:0000313" key="1">
    <source>
        <dbReference type="EMBL" id="GAA3653597.1"/>
    </source>
</evidence>
<name>A0ABP7BAX8_9MICO</name>
<dbReference type="EMBL" id="BAAAYV010000005">
    <property type="protein sequence ID" value="GAA3653597.1"/>
    <property type="molecule type" value="Genomic_DNA"/>
</dbReference>
<organism evidence="1 2">
    <name type="scientific">Microbacterium marinilacus</name>
    <dbReference type="NCBI Taxonomy" id="415209"/>
    <lineage>
        <taxon>Bacteria</taxon>
        <taxon>Bacillati</taxon>
        <taxon>Actinomycetota</taxon>
        <taxon>Actinomycetes</taxon>
        <taxon>Micrococcales</taxon>
        <taxon>Microbacteriaceae</taxon>
        <taxon>Microbacterium</taxon>
    </lineage>
</organism>
<dbReference type="SUPFAM" id="SSF56112">
    <property type="entry name" value="Protein kinase-like (PK-like)"/>
    <property type="match status" value="2"/>
</dbReference>
<reference evidence="2" key="1">
    <citation type="journal article" date="2019" name="Int. J. Syst. Evol. Microbiol.">
        <title>The Global Catalogue of Microorganisms (GCM) 10K type strain sequencing project: providing services to taxonomists for standard genome sequencing and annotation.</title>
        <authorList>
            <consortium name="The Broad Institute Genomics Platform"/>
            <consortium name="The Broad Institute Genome Sequencing Center for Infectious Disease"/>
            <person name="Wu L."/>
            <person name="Ma J."/>
        </authorList>
    </citation>
    <scope>NUCLEOTIDE SEQUENCE [LARGE SCALE GENOMIC DNA]</scope>
    <source>
        <strain evidence="2">JCM 16546</strain>
    </source>
</reference>
<dbReference type="Proteomes" id="UP001410795">
    <property type="component" value="Unassembled WGS sequence"/>
</dbReference>
<comment type="caution">
    <text evidence="1">The sequence shown here is derived from an EMBL/GenBank/DDBJ whole genome shotgun (WGS) entry which is preliminary data.</text>
</comment>
<proteinExistence type="predicted"/>